<dbReference type="Proteomes" id="UP000885690">
    <property type="component" value="Unassembled WGS sequence"/>
</dbReference>
<dbReference type="EMBL" id="DQWS01000100">
    <property type="protein sequence ID" value="HDD52942.1"/>
    <property type="molecule type" value="Genomic_DNA"/>
</dbReference>
<dbReference type="Pfam" id="PF23843">
    <property type="entry name" value="DUF7210"/>
    <property type="match status" value="1"/>
</dbReference>
<comment type="caution">
    <text evidence="3">The sequence shown here is derived from an EMBL/GenBank/DDBJ whole genome shotgun (WGS) entry which is preliminary data.</text>
</comment>
<proteinExistence type="predicted"/>
<feature type="compositionally biased region" description="Basic residues" evidence="1">
    <location>
        <begin position="16"/>
        <end position="26"/>
    </location>
</feature>
<evidence type="ECO:0000259" key="2">
    <source>
        <dbReference type="Pfam" id="PF23843"/>
    </source>
</evidence>
<sequence length="60" mass="6952">MAEERLAQEKQEKKAPPKVKVKLKKPHEHEGKEYPAGKVITVREDQAQRLFSWGVAEKLK</sequence>
<dbReference type="InterPro" id="IPR055634">
    <property type="entry name" value="DUF7210"/>
</dbReference>
<feature type="compositionally biased region" description="Basic and acidic residues" evidence="1">
    <location>
        <begin position="1"/>
        <end position="15"/>
    </location>
</feature>
<dbReference type="AlphaFoldDB" id="A0A7C0U633"/>
<evidence type="ECO:0000256" key="1">
    <source>
        <dbReference type="SAM" id="MobiDB-lite"/>
    </source>
</evidence>
<accession>A0A7C0U633</accession>
<feature type="domain" description="DUF7210" evidence="2">
    <location>
        <begin position="19"/>
        <end position="50"/>
    </location>
</feature>
<protein>
    <recommendedName>
        <fullName evidence="2">DUF7210 domain-containing protein</fullName>
    </recommendedName>
</protein>
<feature type="region of interest" description="Disordered" evidence="1">
    <location>
        <begin position="1"/>
        <end position="37"/>
    </location>
</feature>
<feature type="compositionally biased region" description="Basic and acidic residues" evidence="1">
    <location>
        <begin position="27"/>
        <end position="37"/>
    </location>
</feature>
<reference evidence="3" key="1">
    <citation type="journal article" date="2020" name="mSystems">
        <title>Genome- and Community-Level Interaction Insights into Carbon Utilization and Element Cycling Functions of Hydrothermarchaeota in Hydrothermal Sediment.</title>
        <authorList>
            <person name="Zhou Z."/>
            <person name="Liu Y."/>
            <person name="Xu W."/>
            <person name="Pan J."/>
            <person name="Luo Z.H."/>
            <person name="Li M."/>
        </authorList>
    </citation>
    <scope>NUCLEOTIDE SEQUENCE [LARGE SCALE GENOMIC DNA]</scope>
    <source>
        <strain evidence="3">HyVt-115</strain>
    </source>
</reference>
<organism evidence="3">
    <name type="scientific">Thermosulfidibacter takaii</name>
    <dbReference type="NCBI Taxonomy" id="412593"/>
    <lineage>
        <taxon>Bacteria</taxon>
        <taxon>Pseudomonadati</taxon>
        <taxon>Thermosulfidibacterota</taxon>
        <taxon>Thermosulfidibacteria</taxon>
        <taxon>Thermosulfidibacterales</taxon>
        <taxon>Thermosulfidibacteraceae</taxon>
    </lineage>
</organism>
<gene>
    <name evidence="3" type="ORF">ENF32_02590</name>
</gene>
<name>A0A7C0U633_9BACT</name>
<evidence type="ECO:0000313" key="3">
    <source>
        <dbReference type="EMBL" id="HDD52942.1"/>
    </source>
</evidence>